<gene>
    <name evidence="1" type="ORF">BpHYR1_028947</name>
</gene>
<organism evidence="1 2">
    <name type="scientific">Brachionus plicatilis</name>
    <name type="common">Marine rotifer</name>
    <name type="synonym">Brachionus muelleri</name>
    <dbReference type="NCBI Taxonomy" id="10195"/>
    <lineage>
        <taxon>Eukaryota</taxon>
        <taxon>Metazoa</taxon>
        <taxon>Spiralia</taxon>
        <taxon>Gnathifera</taxon>
        <taxon>Rotifera</taxon>
        <taxon>Eurotatoria</taxon>
        <taxon>Monogononta</taxon>
        <taxon>Pseudotrocha</taxon>
        <taxon>Ploima</taxon>
        <taxon>Brachionidae</taxon>
        <taxon>Brachionus</taxon>
    </lineage>
</organism>
<evidence type="ECO:0000313" key="2">
    <source>
        <dbReference type="Proteomes" id="UP000276133"/>
    </source>
</evidence>
<accession>A0A3M7PRK6</accession>
<proteinExistence type="predicted"/>
<name>A0A3M7PRK6_BRAPC</name>
<keyword evidence="2" id="KW-1185">Reference proteome</keyword>
<dbReference type="AlphaFoldDB" id="A0A3M7PRK6"/>
<comment type="caution">
    <text evidence="1">The sequence shown here is derived from an EMBL/GenBank/DDBJ whole genome shotgun (WGS) entry which is preliminary data.</text>
</comment>
<dbReference type="EMBL" id="REGN01009270">
    <property type="protein sequence ID" value="RNA01559.1"/>
    <property type="molecule type" value="Genomic_DNA"/>
</dbReference>
<reference evidence="1 2" key="1">
    <citation type="journal article" date="2018" name="Sci. Rep.">
        <title>Genomic signatures of local adaptation to the degree of environmental predictability in rotifers.</title>
        <authorList>
            <person name="Franch-Gras L."/>
            <person name="Hahn C."/>
            <person name="Garcia-Roger E.M."/>
            <person name="Carmona M.J."/>
            <person name="Serra M."/>
            <person name="Gomez A."/>
        </authorList>
    </citation>
    <scope>NUCLEOTIDE SEQUENCE [LARGE SCALE GENOMIC DNA]</scope>
    <source>
        <strain evidence="1">HYR1</strain>
    </source>
</reference>
<evidence type="ECO:0000313" key="1">
    <source>
        <dbReference type="EMBL" id="RNA01559.1"/>
    </source>
</evidence>
<protein>
    <submittedName>
        <fullName evidence="1">Uncharacterized protein</fullName>
    </submittedName>
</protein>
<sequence>MCYAQGAITGDLLVGHFCQQGEIEKFGSRKDTIKHGTWRKEHGEWCFGFNKLAIKNDDRLINSNRLYNFNEERNI</sequence>
<dbReference type="Proteomes" id="UP000276133">
    <property type="component" value="Unassembled WGS sequence"/>
</dbReference>